<accession>A0A923H8R0</accession>
<gene>
    <name evidence="11" type="primary">lepB</name>
    <name evidence="11" type="ORF">H7U19_04140</name>
</gene>
<sequence length="672" mass="77248">MTLTQWLIFLLIIQIIHGLGTWKLYQKAGRQAWEAFVPIYNGVVLMKIINRPWWWIILMFLPIVNLIMLIVVWVETARSFGKNTHLDTFLAVASLGFYNYYLNYVADVNYVENRSLQPKSGSGEWTSSILFAIVAATIVHTYFMQPFTIPSSSLEKSLLVGDFLFVSKFHYGARVPMTTVGAPMVHDTIPLLKKKSYLFNDHFGERNTSWINKLQLPYIRIPGFEDIERNEIVVFNQPADTLLDMNDFHPDRNYYKPIDKKTNLVKRCVGLPGDSLEVRGGYVYINGKKNELPDRAKLQFSYYVKPKTHQFNPNFLATRYDITDGAYPIDRQFSSYYLPAVSDEALAKFKNHPNVAGTVPNIMEKGERTEDIFPHDPAYNWNRDFFGPLYIPKKGATIDINLEVLPLYKRVITEYEGNTLKVEGNQILINGEVASTYTFIQDYYWMMGDNRHNSIDARAWGFVPFNHVVGKPVFIWMSWDSFGKGINKIRWKRLFTTVHGSKESSSLFMPFLVLLFTIIILNRLYKKNKISEISDFNSQNITYATIQNRIQAAIIDSIILVVSMYFISEVFSLFGSTSDYLKIILSVIIFLVYDPFMTSFYGGTIGHTISKITVRKDGDPNKKISFPVAIFRFILKASLGWISLITITLDKKKKKAIHDGAANSVVINKHKE</sequence>
<evidence type="ECO:0000259" key="9">
    <source>
        <dbReference type="Pfam" id="PF06271"/>
    </source>
</evidence>
<dbReference type="InterPro" id="IPR010432">
    <property type="entry name" value="RDD"/>
</dbReference>
<feature type="transmembrane region" description="Helical" evidence="8">
    <location>
        <begin position="580"/>
        <end position="604"/>
    </location>
</feature>
<dbReference type="GO" id="GO:0009003">
    <property type="term" value="F:signal peptidase activity"/>
    <property type="evidence" value="ECO:0007669"/>
    <property type="project" value="UniProtKB-EC"/>
</dbReference>
<evidence type="ECO:0000256" key="7">
    <source>
        <dbReference type="PIRSR" id="PIRSR600223-1"/>
    </source>
</evidence>
<proteinExistence type="inferred from homology"/>
<keyword evidence="12" id="KW-1185">Reference proteome</keyword>
<dbReference type="AlphaFoldDB" id="A0A923H8R0"/>
<keyword evidence="5 8" id="KW-1133">Transmembrane helix</keyword>
<feature type="transmembrane region" description="Helical" evidence="8">
    <location>
        <begin position="624"/>
        <end position="647"/>
    </location>
</feature>
<dbReference type="InterPro" id="IPR000223">
    <property type="entry name" value="Pept_S26A_signal_pept_1"/>
</dbReference>
<comment type="caution">
    <text evidence="11">The sequence shown here is derived from an EMBL/GenBank/DDBJ whole genome shotgun (WGS) entry which is preliminary data.</text>
</comment>
<dbReference type="GO" id="GO:0016020">
    <property type="term" value="C:membrane"/>
    <property type="evidence" value="ECO:0007669"/>
    <property type="project" value="UniProtKB-SubCell"/>
</dbReference>
<comment type="catalytic activity">
    <reaction evidence="8">
        <text>Cleavage of hydrophobic, N-terminal signal or leader sequences from secreted and periplasmic proteins.</text>
        <dbReference type="EC" id="3.4.21.89"/>
    </reaction>
</comment>
<feature type="domain" description="RDD" evidence="9">
    <location>
        <begin position="543"/>
        <end position="663"/>
    </location>
</feature>
<dbReference type="PANTHER" id="PTHR43390:SF1">
    <property type="entry name" value="CHLOROPLAST PROCESSING PEPTIDASE"/>
    <property type="match status" value="1"/>
</dbReference>
<dbReference type="Pfam" id="PF10502">
    <property type="entry name" value="Peptidase_S26"/>
    <property type="match status" value="2"/>
</dbReference>
<reference evidence="11" key="1">
    <citation type="submission" date="2020-08" db="EMBL/GenBank/DDBJ databases">
        <title>Hyunsoonleella sp. strain SJ7 genome sequencing and assembly.</title>
        <authorList>
            <person name="Kim I."/>
        </authorList>
    </citation>
    <scope>NUCLEOTIDE SEQUENCE</scope>
    <source>
        <strain evidence="11">SJ7</strain>
    </source>
</reference>
<comment type="subcellular location">
    <subcellularLocation>
        <location evidence="1">Membrane</location>
        <topology evidence="1">Multi-pass membrane protein</topology>
    </subcellularLocation>
    <subcellularLocation>
        <location evidence="8">Membrane</location>
        <topology evidence="8">Single-pass type II membrane protein</topology>
    </subcellularLocation>
</comment>
<evidence type="ECO:0000259" key="10">
    <source>
        <dbReference type="Pfam" id="PF10502"/>
    </source>
</evidence>
<dbReference type="Proteomes" id="UP000656244">
    <property type="component" value="Unassembled WGS sequence"/>
</dbReference>
<dbReference type="SUPFAM" id="SSF51306">
    <property type="entry name" value="LexA/Signal peptidase"/>
    <property type="match status" value="2"/>
</dbReference>
<dbReference type="EMBL" id="JACNMF010000001">
    <property type="protein sequence ID" value="MBC3757579.1"/>
    <property type="molecule type" value="Genomic_DNA"/>
</dbReference>
<evidence type="ECO:0000256" key="3">
    <source>
        <dbReference type="ARBA" id="ARBA00019232"/>
    </source>
</evidence>
<feature type="transmembrane region" description="Helical" evidence="8">
    <location>
        <begin position="55"/>
        <end position="74"/>
    </location>
</feature>
<feature type="domain" description="Peptidase S26" evidence="10">
    <location>
        <begin position="124"/>
        <end position="296"/>
    </location>
</feature>
<evidence type="ECO:0000313" key="12">
    <source>
        <dbReference type="Proteomes" id="UP000656244"/>
    </source>
</evidence>
<keyword evidence="6 8" id="KW-0472">Membrane</keyword>
<feature type="transmembrane region" description="Helical" evidence="8">
    <location>
        <begin position="6"/>
        <end position="25"/>
    </location>
</feature>
<dbReference type="NCBIfam" id="TIGR02227">
    <property type="entry name" value="sigpep_I_bact"/>
    <property type="match status" value="1"/>
</dbReference>
<dbReference type="InterPro" id="IPR043739">
    <property type="entry name" value="DUF5684"/>
</dbReference>
<evidence type="ECO:0000256" key="2">
    <source>
        <dbReference type="ARBA" id="ARBA00009370"/>
    </source>
</evidence>
<feature type="active site" evidence="7">
    <location>
        <position position="153"/>
    </location>
</feature>
<dbReference type="InterPro" id="IPR019533">
    <property type="entry name" value="Peptidase_S26"/>
</dbReference>
<dbReference type="GO" id="GO:0006465">
    <property type="term" value="P:signal peptide processing"/>
    <property type="evidence" value="ECO:0007669"/>
    <property type="project" value="InterPro"/>
</dbReference>
<evidence type="ECO:0000313" key="11">
    <source>
        <dbReference type="EMBL" id="MBC3757579.1"/>
    </source>
</evidence>
<feature type="transmembrane region" description="Helical" evidence="8">
    <location>
        <begin position="86"/>
        <end position="105"/>
    </location>
</feature>
<feature type="active site" evidence="7">
    <location>
        <position position="266"/>
    </location>
</feature>
<feature type="transmembrane region" description="Helical" evidence="8">
    <location>
        <begin position="125"/>
        <end position="143"/>
    </location>
</feature>
<evidence type="ECO:0000256" key="8">
    <source>
        <dbReference type="RuleBase" id="RU362042"/>
    </source>
</evidence>
<feature type="domain" description="Peptidase S26" evidence="10">
    <location>
        <begin position="441"/>
        <end position="477"/>
    </location>
</feature>
<dbReference type="InterPro" id="IPR036286">
    <property type="entry name" value="LexA/Signal_pep-like_sf"/>
</dbReference>
<feature type="transmembrane region" description="Helical" evidence="8">
    <location>
        <begin position="550"/>
        <end position="568"/>
    </location>
</feature>
<name>A0A923H8R0_9FLAO</name>
<feature type="transmembrane region" description="Helical" evidence="8">
    <location>
        <begin position="507"/>
        <end position="525"/>
    </location>
</feature>
<dbReference type="CDD" id="cd06530">
    <property type="entry name" value="S26_SPase_I"/>
    <property type="match status" value="1"/>
</dbReference>
<organism evidence="11 12">
    <name type="scientific">Hyunsoonleella aquatilis</name>
    <dbReference type="NCBI Taxonomy" id="2762758"/>
    <lineage>
        <taxon>Bacteria</taxon>
        <taxon>Pseudomonadati</taxon>
        <taxon>Bacteroidota</taxon>
        <taxon>Flavobacteriia</taxon>
        <taxon>Flavobacteriales</taxon>
        <taxon>Flavobacteriaceae</taxon>
    </lineage>
</organism>
<evidence type="ECO:0000256" key="4">
    <source>
        <dbReference type="ARBA" id="ARBA00022692"/>
    </source>
</evidence>
<dbReference type="GO" id="GO:0004252">
    <property type="term" value="F:serine-type endopeptidase activity"/>
    <property type="evidence" value="ECO:0007669"/>
    <property type="project" value="InterPro"/>
</dbReference>
<keyword evidence="8 11" id="KW-0378">Hydrolase</keyword>
<comment type="similarity">
    <text evidence="2 8">Belongs to the peptidase S26 family.</text>
</comment>
<comment type="caution">
    <text evidence="8">Lacks conserved residue(s) required for the propagation of feature annotation.</text>
</comment>
<evidence type="ECO:0000256" key="6">
    <source>
        <dbReference type="ARBA" id="ARBA00023136"/>
    </source>
</evidence>
<dbReference type="Pfam" id="PF18936">
    <property type="entry name" value="DUF5684"/>
    <property type="match status" value="1"/>
</dbReference>
<keyword evidence="8" id="KW-0645">Protease</keyword>
<evidence type="ECO:0000256" key="1">
    <source>
        <dbReference type="ARBA" id="ARBA00004141"/>
    </source>
</evidence>
<evidence type="ECO:0000256" key="5">
    <source>
        <dbReference type="ARBA" id="ARBA00022989"/>
    </source>
</evidence>
<keyword evidence="4 8" id="KW-0812">Transmembrane</keyword>
<protein>
    <recommendedName>
        <fullName evidence="3 8">Signal peptidase I</fullName>
        <ecNumber evidence="8">3.4.21.89</ecNumber>
    </recommendedName>
</protein>
<dbReference type="Pfam" id="PF06271">
    <property type="entry name" value="RDD"/>
    <property type="match status" value="1"/>
</dbReference>
<dbReference type="EC" id="3.4.21.89" evidence="8"/>
<dbReference type="Gene3D" id="2.10.109.10">
    <property type="entry name" value="Umud Fragment, subunit A"/>
    <property type="match status" value="2"/>
</dbReference>
<dbReference type="PRINTS" id="PR00727">
    <property type="entry name" value="LEADERPTASE"/>
</dbReference>
<dbReference type="PANTHER" id="PTHR43390">
    <property type="entry name" value="SIGNAL PEPTIDASE I"/>
    <property type="match status" value="1"/>
</dbReference>